<dbReference type="RefSeq" id="WP_040263873.1">
    <property type="nucleotide sequence ID" value="NZ_FR904242.1"/>
</dbReference>
<dbReference type="OrthoDB" id="7053268at2"/>
<evidence type="ECO:0000259" key="1">
    <source>
        <dbReference type="Pfam" id="PF05170"/>
    </source>
</evidence>
<name>A0A068RCP4_9GAMM</name>
<protein>
    <submittedName>
        <fullName evidence="2">Uncharacterized protein YicH</fullName>
    </submittedName>
</protein>
<accession>A0A068RCP4</accession>
<dbReference type="InterPro" id="IPR007844">
    <property type="entry name" value="AsmA"/>
</dbReference>
<evidence type="ECO:0000313" key="2">
    <source>
        <dbReference type="EMBL" id="CDG49088.1"/>
    </source>
</evidence>
<gene>
    <name evidence="2" type="primary">yicH</name>
    <name evidence="2" type="ORF">SCTVLC_2459</name>
</gene>
<sequence>MKFIRKLLLTLLLLALLAIMLLFMVGQTRWAAGCLSSWISDNNEYRFSVGKISYSWQQPDQIRLEDVQLTRSNQALVAKRIDLGLSLRQITEPRYFHHVTLHDGTLNIQPQATALPLQADVLQLSNMALHSSDEHWQLNAQKVNAGITPWQPKANHLFGENNQFQFSAGSVTLNGIPASQVLIQGELKHNQLLLNNVGADLAQGNLTGAASRAANGSWQVERLRLSGVRMQTPLTLEQLMQRFSTLPTFTLKHVDLIDARLEGKEWAFNNVDLSLQNISFGQGDWRSQDGSLNFNASDMINGDFHLIDPIMTLRLSSAGIAIQQFITRWEGGLLRTSGHWLRATKRLQLDEVTMAALEYTLPINWRELWLQPLPAWLAEVYVNKLTTNRNLIIDINPHFPFQITALDGYGGHLLLACDHQWGIWGGALNLNGSEATFNKVDVRHPSLALNADTGQINVTELSAFMVPQGLLEAEATVDQRPGKPFQLSLNGRSVPMNILQQWGWQPVPLTGDGNLQLRLKGLLNSEQPFKSSLQGTLMVTASDGQTVNQPLP</sequence>
<organism evidence="2">
    <name type="scientific">Serratia symbiotica SCt-VLC</name>
    <dbReference type="NCBI Taxonomy" id="1347341"/>
    <lineage>
        <taxon>Bacteria</taxon>
        <taxon>Pseudomonadati</taxon>
        <taxon>Pseudomonadota</taxon>
        <taxon>Gammaproteobacteria</taxon>
        <taxon>Enterobacterales</taxon>
        <taxon>Yersiniaceae</taxon>
        <taxon>Serratia</taxon>
        <taxon>Serratia symbiotica</taxon>
    </lineage>
</organism>
<dbReference type="Pfam" id="PF05170">
    <property type="entry name" value="AsmA"/>
    <property type="match status" value="1"/>
</dbReference>
<feature type="domain" description="AsmA" evidence="1">
    <location>
        <begin position="57"/>
        <end position="545"/>
    </location>
</feature>
<dbReference type="GeneID" id="93737933"/>
<proteinExistence type="predicted"/>
<reference evidence="2" key="1">
    <citation type="submission" date="2013-06" db="EMBL/GenBank/DDBJ databases">
        <authorList>
            <person name="Mazano-Marin A."/>
        </authorList>
    </citation>
    <scope>NUCLEOTIDE SEQUENCE</scope>
    <source>
        <strain evidence="2">SCt-VLC</strain>
    </source>
</reference>
<dbReference type="EMBL" id="FR904242">
    <property type="protein sequence ID" value="CDG49088.1"/>
    <property type="molecule type" value="Genomic_DNA"/>
</dbReference>
<reference evidence="2" key="2">
    <citation type="journal article" date="2014" name="Genome Biol. Evol.">
        <title>Settling down: the genome of Serratia symbiotica from the aphid Cinara tujafilina zooms in on the process of accommodation to a cooperative intracellular life.</title>
        <authorList>
            <person name="Manzano-Marin A."/>
            <person name="Latorre A."/>
        </authorList>
    </citation>
    <scope>NUCLEOTIDE SEQUENCE</scope>
    <source>
        <strain evidence="2">SCt-VLC</strain>
    </source>
</reference>
<dbReference type="AlphaFoldDB" id="A0A068RCP4"/>